<evidence type="ECO:0000256" key="5">
    <source>
        <dbReference type="ARBA" id="ARBA00038253"/>
    </source>
</evidence>
<evidence type="ECO:0000313" key="10">
    <source>
        <dbReference type="EMBL" id="GHE51030.1"/>
    </source>
</evidence>
<dbReference type="PANTHER" id="PTHR46630:SF1">
    <property type="entry name" value="TETRATRICOPEPTIDE REPEAT PROTEIN 29"/>
    <property type="match status" value="1"/>
</dbReference>
<evidence type="ECO:0000259" key="9">
    <source>
        <dbReference type="PROSITE" id="PS50930"/>
    </source>
</evidence>
<comment type="subcellular location">
    <subcellularLocation>
        <location evidence="1">Cytoplasm</location>
    </subcellularLocation>
</comment>
<dbReference type="InterPro" id="IPR007492">
    <property type="entry name" value="LytTR_DNA-bd_dom"/>
</dbReference>
<dbReference type="SMART" id="SM00850">
    <property type="entry name" value="LytTR"/>
    <property type="match status" value="1"/>
</dbReference>
<comment type="similarity">
    <text evidence="5">Belongs to the Rap family.</text>
</comment>
<dbReference type="Pfam" id="PF04397">
    <property type="entry name" value="LytTR"/>
    <property type="match status" value="1"/>
</dbReference>
<reference evidence="11" key="1">
    <citation type="journal article" date="2019" name="Int. J. Syst. Evol. Microbiol.">
        <title>The Global Catalogue of Microorganisms (GCM) 10K type strain sequencing project: providing services to taxonomists for standard genome sequencing and annotation.</title>
        <authorList>
            <consortium name="The Broad Institute Genomics Platform"/>
            <consortium name="The Broad Institute Genome Sequencing Center for Infectious Disease"/>
            <person name="Wu L."/>
            <person name="Ma J."/>
        </authorList>
    </citation>
    <scope>NUCLEOTIDE SEQUENCE [LARGE SCALE GENOMIC DNA]</scope>
    <source>
        <strain evidence="11">CGMCC 1.15111</strain>
    </source>
</reference>
<dbReference type="Pfam" id="PF13424">
    <property type="entry name" value="TPR_12"/>
    <property type="match status" value="1"/>
</dbReference>
<dbReference type="PANTHER" id="PTHR46630">
    <property type="entry name" value="TETRATRICOPEPTIDE REPEAT PROTEIN 29"/>
    <property type="match status" value="1"/>
</dbReference>
<dbReference type="PROSITE" id="PS50930">
    <property type="entry name" value="HTH_LYTTR"/>
    <property type="match status" value="1"/>
</dbReference>
<proteinExistence type="inferred from homology"/>
<keyword evidence="11" id="KW-1185">Reference proteome</keyword>
<evidence type="ECO:0000256" key="3">
    <source>
        <dbReference type="ARBA" id="ARBA00022737"/>
    </source>
</evidence>
<accession>A0ABQ3HZM3</accession>
<keyword evidence="4 6" id="KW-0802">TPR repeat</keyword>
<keyword evidence="3" id="KW-0677">Repeat</keyword>
<sequence>MTKSFEAVIATVRMSLTPGRIYSILLLLVLTTMVSAQQNFDYLMSKARENSRNPDSLSYYGKLLLEKEDSLSRLEGYFAIGYAAYQSGSIKQAVAYYDSALVFTNRKKLRTTYDRIVRNQAIAYQRMGEIDKAKQIYEQMLVLADDEKNPIGRALALNQLGILEQMDGNFEKASKQFNEALDLYKKHSPEGMVNTMLNLGTLYGRMDLIDKSNTILKEAAATAMSFKQPVLAARCYNNISVNFRKIAQLDSSNTYLKKSLPIYTATRNTLGLVNTYQNIAHNFLEAENQDSCYHYLHQARALNEPGEDMFLSGELDFLEAQAELKFGETAKAIALINQSITKALTQQRIDDLRDRYEFLSEAYEKDGQDKLALQILKKWKALDDSLEYFKNIKTIDEITAEYDLARSEILVESTRVKTNLTRNLIIVSVITLLVVGLAYTYYRNFRKERSEKLVKENELEQLKEKLRDLTHRSQLATQREFITLKSKALLKLEEIKYIQSDGPYIEIYLDEKQKPEVDRNTLKNILSELPSNKFIQVHRSYIVNIDHIKSIYATKLVLEDGTELNVSRSFKEEVESLLNMPA</sequence>
<keyword evidence="7" id="KW-0175">Coiled coil</keyword>
<dbReference type="EMBL" id="BNAG01000001">
    <property type="protein sequence ID" value="GHE51030.1"/>
    <property type="molecule type" value="Genomic_DNA"/>
</dbReference>
<dbReference type="InterPro" id="IPR011990">
    <property type="entry name" value="TPR-like_helical_dom_sf"/>
</dbReference>
<keyword evidence="2" id="KW-0963">Cytoplasm</keyword>
<comment type="caution">
    <text evidence="10">The sequence shown here is derived from an EMBL/GenBank/DDBJ whole genome shotgun (WGS) entry which is preliminary data.</text>
</comment>
<dbReference type="SMART" id="SM00028">
    <property type="entry name" value="TPR"/>
    <property type="match status" value="4"/>
</dbReference>
<feature type="domain" description="HTH LytTR-type" evidence="9">
    <location>
        <begin position="489"/>
        <end position="580"/>
    </location>
</feature>
<evidence type="ECO:0000256" key="8">
    <source>
        <dbReference type="SAM" id="Phobius"/>
    </source>
</evidence>
<organism evidence="10 11">
    <name type="scientific">Roseivirga thermotolerans</name>
    <dbReference type="NCBI Taxonomy" id="1758176"/>
    <lineage>
        <taxon>Bacteria</taxon>
        <taxon>Pseudomonadati</taxon>
        <taxon>Bacteroidota</taxon>
        <taxon>Cytophagia</taxon>
        <taxon>Cytophagales</taxon>
        <taxon>Roseivirgaceae</taxon>
        <taxon>Roseivirga</taxon>
    </lineage>
</organism>
<evidence type="ECO:0000256" key="6">
    <source>
        <dbReference type="PROSITE-ProRule" id="PRU00339"/>
    </source>
</evidence>
<protein>
    <recommendedName>
        <fullName evidence="9">HTH LytTR-type domain-containing protein</fullName>
    </recommendedName>
</protein>
<feature type="coiled-coil region" evidence="7">
    <location>
        <begin position="445"/>
        <end position="479"/>
    </location>
</feature>
<keyword evidence="8" id="KW-0472">Membrane</keyword>
<feature type="transmembrane region" description="Helical" evidence="8">
    <location>
        <begin position="424"/>
        <end position="442"/>
    </location>
</feature>
<evidence type="ECO:0000256" key="1">
    <source>
        <dbReference type="ARBA" id="ARBA00004496"/>
    </source>
</evidence>
<dbReference type="PROSITE" id="PS50005">
    <property type="entry name" value="TPR"/>
    <property type="match status" value="1"/>
</dbReference>
<dbReference type="RefSeq" id="WP_189628266.1">
    <property type="nucleotide sequence ID" value="NZ_BNAG01000001.1"/>
</dbReference>
<evidence type="ECO:0000256" key="4">
    <source>
        <dbReference type="ARBA" id="ARBA00022803"/>
    </source>
</evidence>
<keyword evidence="8" id="KW-0812">Transmembrane</keyword>
<dbReference type="InterPro" id="IPR019734">
    <property type="entry name" value="TPR_rpt"/>
</dbReference>
<keyword evidence="8" id="KW-1133">Transmembrane helix</keyword>
<dbReference type="Gene3D" id="1.25.40.10">
    <property type="entry name" value="Tetratricopeptide repeat domain"/>
    <property type="match status" value="2"/>
</dbReference>
<evidence type="ECO:0000256" key="7">
    <source>
        <dbReference type="SAM" id="Coils"/>
    </source>
</evidence>
<dbReference type="SUPFAM" id="SSF48452">
    <property type="entry name" value="TPR-like"/>
    <property type="match status" value="2"/>
</dbReference>
<dbReference type="InterPro" id="IPR051476">
    <property type="entry name" value="Bac_ResReg_Asp_Phosphatase"/>
</dbReference>
<name>A0ABQ3HZM3_9BACT</name>
<dbReference type="Proteomes" id="UP000658258">
    <property type="component" value="Unassembled WGS sequence"/>
</dbReference>
<evidence type="ECO:0000313" key="11">
    <source>
        <dbReference type="Proteomes" id="UP000658258"/>
    </source>
</evidence>
<evidence type="ECO:0000256" key="2">
    <source>
        <dbReference type="ARBA" id="ARBA00022490"/>
    </source>
</evidence>
<feature type="repeat" description="TPR" evidence="6">
    <location>
        <begin position="154"/>
        <end position="187"/>
    </location>
</feature>
<dbReference type="Gene3D" id="2.40.50.1020">
    <property type="entry name" value="LytTr DNA-binding domain"/>
    <property type="match status" value="1"/>
</dbReference>
<gene>
    <name evidence="10" type="ORF">GCM10011340_01370</name>
</gene>